<dbReference type="GO" id="GO:0006508">
    <property type="term" value="P:proteolysis"/>
    <property type="evidence" value="ECO:0007669"/>
    <property type="project" value="UniProtKB-KW"/>
</dbReference>
<evidence type="ECO:0000256" key="1">
    <source>
        <dbReference type="ARBA" id="ARBA00010541"/>
    </source>
</evidence>
<dbReference type="SUPFAM" id="SSF50494">
    <property type="entry name" value="Trypsin-like serine proteases"/>
    <property type="match status" value="1"/>
</dbReference>
<keyword evidence="2" id="KW-0645">Protease</keyword>
<dbReference type="InterPro" id="IPR036034">
    <property type="entry name" value="PDZ_sf"/>
</dbReference>
<feature type="region of interest" description="Disordered" evidence="4">
    <location>
        <begin position="55"/>
        <end position="80"/>
    </location>
</feature>
<dbReference type="Gene3D" id="2.40.10.10">
    <property type="entry name" value="Trypsin-like serine proteases"/>
    <property type="match status" value="2"/>
</dbReference>
<dbReference type="PROSITE" id="PS50106">
    <property type="entry name" value="PDZ"/>
    <property type="match status" value="1"/>
</dbReference>
<feature type="compositionally biased region" description="Low complexity" evidence="4">
    <location>
        <begin position="65"/>
        <end position="79"/>
    </location>
</feature>
<accession>A0A8T6R5R3</accession>
<dbReference type="PANTHER" id="PTHR43343">
    <property type="entry name" value="PEPTIDASE S12"/>
    <property type="match status" value="1"/>
</dbReference>
<keyword evidence="5" id="KW-0472">Membrane</keyword>
<proteinExistence type="inferred from homology"/>
<feature type="compositionally biased region" description="Pro residues" evidence="4">
    <location>
        <begin position="1"/>
        <end position="10"/>
    </location>
</feature>
<dbReference type="Pfam" id="PF13180">
    <property type="entry name" value="PDZ_2"/>
    <property type="match status" value="1"/>
</dbReference>
<dbReference type="SUPFAM" id="SSF50156">
    <property type="entry name" value="PDZ domain-like"/>
    <property type="match status" value="1"/>
</dbReference>
<evidence type="ECO:0000256" key="5">
    <source>
        <dbReference type="SAM" id="Phobius"/>
    </source>
</evidence>
<dbReference type="GO" id="GO:0004252">
    <property type="term" value="F:serine-type endopeptidase activity"/>
    <property type="evidence" value="ECO:0007669"/>
    <property type="project" value="InterPro"/>
</dbReference>
<protein>
    <submittedName>
        <fullName evidence="7">PDZ domain-containing protein</fullName>
    </submittedName>
</protein>
<comment type="similarity">
    <text evidence="1">Belongs to the peptidase S1C family.</text>
</comment>
<feature type="transmembrane region" description="Helical" evidence="5">
    <location>
        <begin position="26"/>
        <end position="47"/>
    </location>
</feature>
<keyword evidence="3" id="KW-0378">Hydrolase</keyword>
<dbReference type="PANTHER" id="PTHR43343:SF3">
    <property type="entry name" value="PROTEASE DO-LIKE 8, CHLOROPLASTIC"/>
    <property type="match status" value="1"/>
</dbReference>
<dbReference type="PRINTS" id="PR00834">
    <property type="entry name" value="PROTEASES2C"/>
</dbReference>
<evidence type="ECO:0000256" key="2">
    <source>
        <dbReference type="ARBA" id="ARBA00022670"/>
    </source>
</evidence>
<dbReference type="AlphaFoldDB" id="A0A8T6R5R3"/>
<name>A0A8T6R5R3_9MICO</name>
<feature type="region of interest" description="Disordered" evidence="4">
    <location>
        <begin position="1"/>
        <end position="25"/>
    </location>
</feature>
<evidence type="ECO:0000259" key="6">
    <source>
        <dbReference type="PROSITE" id="PS50106"/>
    </source>
</evidence>
<keyword evidence="5" id="KW-0812">Transmembrane</keyword>
<dbReference type="Pfam" id="PF13365">
    <property type="entry name" value="Trypsin_2"/>
    <property type="match status" value="1"/>
</dbReference>
<dbReference type="InterPro" id="IPR051201">
    <property type="entry name" value="Chloro_Bact_Ser_Proteases"/>
</dbReference>
<dbReference type="Proteomes" id="UP000287866">
    <property type="component" value="Unassembled WGS sequence"/>
</dbReference>
<evidence type="ECO:0000256" key="4">
    <source>
        <dbReference type="SAM" id="MobiDB-lite"/>
    </source>
</evidence>
<keyword evidence="5" id="KW-1133">Transmembrane helix</keyword>
<evidence type="ECO:0000313" key="8">
    <source>
        <dbReference type="Proteomes" id="UP000287866"/>
    </source>
</evidence>
<gene>
    <name evidence="7" type="ORF">EPD83_017510</name>
</gene>
<evidence type="ECO:0000313" key="7">
    <source>
        <dbReference type="EMBL" id="NHA69839.1"/>
    </source>
</evidence>
<dbReference type="EMBL" id="SAYU02000078">
    <property type="protein sequence ID" value="NHA69839.1"/>
    <property type="molecule type" value="Genomic_DNA"/>
</dbReference>
<organism evidence="7 8">
    <name type="scientific">Phycicoccus flavus</name>
    <dbReference type="NCBI Taxonomy" id="2502783"/>
    <lineage>
        <taxon>Bacteria</taxon>
        <taxon>Bacillati</taxon>
        <taxon>Actinomycetota</taxon>
        <taxon>Actinomycetes</taxon>
        <taxon>Micrococcales</taxon>
        <taxon>Intrasporangiaceae</taxon>
        <taxon>Phycicoccus</taxon>
    </lineage>
</organism>
<dbReference type="InterPro" id="IPR043504">
    <property type="entry name" value="Peptidase_S1_PA_chymotrypsin"/>
</dbReference>
<dbReference type="InterPro" id="IPR001940">
    <property type="entry name" value="Peptidase_S1C"/>
</dbReference>
<reference evidence="7" key="1">
    <citation type="submission" date="2020-03" db="EMBL/GenBank/DDBJ databases">
        <title>Phycicoccus flavus sp. nov., a novel endophytic actinobacterium isolated from branch of Kandelia candel.</title>
        <authorList>
            <person name="Tuo L."/>
        </authorList>
    </citation>
    <scope>NUCLEOTIDE SEQUENCE</scope>
    <source>
        <strain evidence="7">CMS6Z-2</strain>
    </source>
</reference>
<dbReference type="InterPro" id="IPR001478">
    <property type="entry name" value="PDZ"/>
</dbReference>
<dbReference type="InterPro" id="IPR009003">
    <property type="entry name" value="Peptidase_S1_PA"/>
</dbReference>
<sequence length="391" mass="38097">MPVGGPPVDTPKPADRDSGRRRGPGWGALVGATVAVGLLAGIGGGVIGSSLTDAGGTGAAGSRNAPTAAAPSPGAGATARPEGSIANIAATALPSVVTLRVEGADGDATGSGWVYDDSGHVVTNNHVVSGVGDDGEVTIVLSNGKRVQGKVIGTDSSYDLAVIEVTGADLAALPLGRSADVVVGDQVIAVGAPLGLDSTVTTGIVSALDRPVTPGGEDSQSFINAIQTDAAINPGNSGGPLLDMSGNVIGVNSAIAAIPGSSIGGGQSGNIGVGFAIPSDQVATTVEQLITSGKAVHPIIGVYLDSEYDGEGVKIADTGPNGDPAVNPDGPAAKAGLKAGDVITAFEGAPVSDGGELVVKIRSRKVGDSVTLTVRRDGGEQDVTMVLEGSE</sequence>
<feature type="domain" description="PDZ" evidence="6">
    <location>
        <begin position="289"/>
        <end position="378"/>
    </location>
</feature>
<evidence type="ECO:0000256" key="3">
    <source>
        <dbReference type="ARBA" id="ARBA00022801"/>
    </source>
</evidence>
<dbReference type="SMART" id="SM00228">
    <property type="entry name" value="PDZ"/>
    <property type="match status" value="1"/>
</dbReference>
<dbReference type="Gene3D" id="2.30.42.10">
    <property type="match status" value="1"/>
</dbReference>
<comment type="caution">
    <text evidence="7">The sequence shown here is derived from an EMBL/GenBank/DDBJ whole genome shotgun (WGS) entry which is preliminary data.</text>
</comment>
<keyword evidence="8" id="KW-1185">Reference proteome</keyword>